<evidence type="ECO:0000259" key="1">
    <source>
        <dbReference type="PROSITE" id="PS50853"/>
    </source>
</evidence>
<accession>A0A8D5JES3</accession>
<dbReference type="InterPro" id="IPR003961">
    <property type="entry name" value="FN3_dom"/>
</dbReference>
<reference evidence="2" key="1">
    <citation type="submission" date="2020-09" db="EMBL/GenBank/DDBJ databases">
        <title>Desulfogranum mesoprofundum gen. nov., sp. nov., a novel mesophilic, sulfate-reducing chemolithoautotroph isolated from a deep-sea hydrothermal vent chimney in the Suiyo Seamount.</title>
        <authorList>
            <person name="Hashimoto Y."/>
            <person name="Nakagawa S."/>
        </authorList>
    </citation>
    <scope>NUCLEOTIDE SEQUENCE</scope>
    <source>
        <strain evidence="2">KT2</strain>
    </source>
</reference>
<feature type="domain" description="Fibronectin type-III" evidence="1">
    <location>
        <begin position="155"/>
        <end position="261"/>
    </location>
</feature>
<dbReference type="PROSITE" id="PS51257">
    <property type="entry name" value="PROKAR_LIPOPROTEIN"/>
    <property type="match status" value="1"/>
</dbReference>
<dbReference type="SMART" id="SM00060">
    <property type="entry name" value="FN3"/>
    <property type="match status" value="3"/>
</dbReference>
<dbReference type="PROSITE" id="PS50853">
    <property type="entry name" value="FN3"/>
    <property type="match status" value="1"/>
</dbReference>
<dbReference type="EMBL" id="AP024086">
    <property type="protein sequence ID" value="BCL62883.1"/>
    <property type="molecule type" value="Genomic_DNA"/>
</dbReference>
<evidence type="ECO:0000313" key="3">
    <source>
        <dbReference type="Proteomes" id="UP000826725"/>
    </source>
</evidence>
<name>A0A8D5JES3_9BACT</name>
<proteinExistence type="predicted"/>
<dbReference type="Proteomes" id="UP000826725">
    <property type="component" value="Chromosome"/>
</dbReference>
<sequence length="352" mass="39159">MTSRFRLKIAGFLGMAVLLLTAGCGYKNNPVPPESVVPQPIGDLRYTVGGQGVVLNWSYPVETIKGSTIDTIDSFELFRAEIPLDDYCGNCPVPFAEPLELPGGPPIDGKVRRSGSYTDSMLKSGYKYFYKIRTRTNWWASSDDSNIVSFTWFEPAASPQNLAVIPGDREITLNWQQVKTRADGQSLTMAVQYQVLRSVGGKGFEKLGDPVGTTRYVDRQVRNGQKYFYKVQSLLVHGKELVEGEISREIAAVPVDRTPPLPPSGVTAVWTSGGVKIFWDKNEDSDLGGYRVYRRTADSDSYELLGDVDPVYTLFVDASAQDTIRYYWAVTAIDKAKPVNESDKSREATIRY</sequence>
<protein>
    <recommendedName>
        <fullName evidence="1">Fibronectin type-III domain-containing protein</fullName>
    </recommendedName>
</protein>
<gene>
    <name evidence="2" type="ORF">DGMP_35760</name>
</gene>
<dbReference type="KEGG" id="dbk:DGMP_35760"/>
<keyword evidence="3" id="KW-1185">Reference proteome</keyword>
<evidence type="ECO:0000313" key="2">
    <source>
        <dbReference type="EMBL" id="BCL62883.1"/>
    </source>
</evidence>
<dbReference type="RefSeq" id="WP_228855189.1">
    <property type="nucleotide sequence ID" value="NZ_AP024086.1"/>
</dbReference>
<organism evidence="2 3">
    <name type="scientific">Desulfomarina profundi</name>
    <dbReference type="NCBI Taxonomy" id="2772557"/>
    <lineage>
        <taxon>Bacteria</taxon>
        <taxon>Pseudomonadati</taxon>
        <taxon>Thermodesulfobacteriota</taxon>
        <taxon>Desulfobulbia</taxon>
        <taxon>Desulfobulbales</taxon>
        <taxon>Desulfobulbaceae</taxon>
        <taxon>Desulfomarina</taxon>
    </lineage>
</organism>
<dbReference type="AlphaFoldDB" id="A0A8D5JES3"/>